<keyword evidence="2" id="KW-1185">Reference proteome</keyword>
<dbReference type="InParanoid" id="D2V6X6"/>
<accession>D2V6X6</accession>
<dbReference type="Proteomes" id="UP000006671">
    <property type="component" value="Unassembled WGS sequence"/>
</dbReference>
<protein>
    <submittedName>
        <fullName evidence="1">Predicted protein</fullName>
    </submittedName>
</protein>
<dbReference type="EMBL" id="GG738854">
    <property type="protein sequence ID" value="EFC47524.1"/>
    <property type="molecule type" value="Genomic_DNA"/>
</dbReference>
<dbReference type="RefSeq" id="XP_002680268.1">
    <property type="nucleotide sequence ID" value="XM_002680222.1"/>
</dbReference>
<dbReference type="GeneID" id="8861715"/>
<dbReference type="InterPro" id="IPR023393">
    <property type="entry name" value="START-like_dom_sf"/>
</dbReference>
<proteinExistence type="predicted"/>
<gene>
    <name evidence="1" type="ORF">NAEGRDRAFT_64591</name>
</gene>
<evidence type="ECO:0000313" key="1">
    <source>
        <dbReference type="EMBL" id="EFC47524.1"/>
    </source>
</evidence>
<evidence type="ECO:0000313" key="2">
    <source>
        <dbReference type="Proteomes" id="UP000006671"/>
    </source>
</evidence>
<dbReference type="KEGG" id="ngr:NAEGRDRAFT_64591"/>
<sequence length="215" mass="23946">MSSNYQTEIVEKWNQALTLAQSYENAPEKFTSHSKGEVTITACQHSDGTVIKGECIISNCKAAELVNILEVTDVQTRQKFDNKTKTLKVLEDFTHQNEKFSVRHYVTLSPTVIISERDFLYVEHCQVSENSTIYLTTSVDGIFPSDKCIAVGVRATNVFNYLKMIQEGDDLRVVFIGQYLPGGWIPTAVANQAVYERPLGVVNAAKCIGKSTRGV</sequence>
<dbReference type="VEuPathDB" id="AmoebaDB:NAEGRDRAFT_64591"/>
<reference evidence="1 2" key="1">
    <citation type="journal article" date="2010" name="Cell">
        <title>The genome of Naegleria gruberi illuminates early eukaryotic versatility.</title>
        <authorList>
            <person name="Fritz-Laylin L.K."/>
            <person name="Prochnik S.E."/>
            <person name="Ginger M.L."/>
            <person name="Dacks J.B."/>
            <person name="Carpenter M.L."/>
            <person name="Field M.C."/>
            <person name="Kuo A."/>
            <person name="Paredez A."/>
            <person name="Chapman J."/>
            <person name="Pham J."/>
            <person name="Shu S."/>
            <person name="Neupane R."/>
            <person name="Cipriano M."/>
            <person name="Mancuso J."/>
            <person name="Tu H."/>
            <person name="Salamov A."/>
            <person name="Lindquist E."/>
            <person name="Shapiro H."/>
            <person name="Lucas S."/>
            <person name="Grigoriev I.V."/>
            <person name="Cande W.Z."/>
            <person name="Fulton C."/>
            <person name="Rokhsar D.S."/>
            <person name="Dawson S.C."/>
        </authorList>
    </citation>
    <scope>NUCLEOTIDE SEQUENCE [LARGE SCALE GENOMIC DNA]</scope>
    <source>
        <strain evidence="1 2">NEG-M</strain>
    </source>
</reference>
<dbReference type="Gene3D" id="3.30.530.20">
    <property type="match status" value="1"/>
</dbReference>
<dbReference type="SUPFAM" id="SSF55961">
    <property type="entry name" value="Bet v1-like"/>
    <property type="match status" value="1"/>
</dbReference>
<dbReference type="OrthoDB" id="10251082at2759"/>
<organism evidence="2">
    <name type="scientific">Naegleria gruberi</name>
    <name type="common">Amoeba</name>
    <dbReference type="NCBI Taxonomy" id="5762"/>
    <lineage>
        <taxon>Eukaryota</taxon>
        <taxon>Discoba</taxon>
        <taxon>Heterolobosea</taxon>
        <taxon>Tetramitia</taxon>
        <taxon>Eutetramitia</taxon>
        <taxon>Vahlkampfiidae</taxon>
        <taxon>Naegleria</taxon>
    </lineage>
</organism>
<name>D2V6X6_NAEGR</name>
<dbReference type="AlphaFoldDB" id="D2V6X6"/>